<comment type="caution">
    <text evidence="3">The sequence shown here is derived from an EMBL/GenBank/DDBJ whole genome shotgun (WGS) entry which is preliminary data.</text>
</comment>
<gene>
    <name evidence="3" type="ORF">IX56_12590</name>
</gene>
<dbReference type="RefSeq" id="WP_036710819.1">
    <property type="nucleotide sequence ID" value="NZ_JRKQ01000073.1"/>
</dbReference>
<dbReference type="InterPro" id="IPR001296">
    <property type="entry name" value="Glyco_trans_1"/>
</dbReference>
<evidence type="ECO:0000313" key="3">
    <source>
        <dbReference type="EMBL" id="KGJ21190.1"/>
    </source>
</evidence>
<reference evidence="3 4" key="1">
    <citation type="submission" date="2014-09" db="EMBL/GenBank/DDBJ databases">
        <authorList>
            <person name="McGinnis J.M."/>
            <person name="Wolfgang W.J."/>
        </authorList>
    </citation>
    <scope>NUCLEOTIDE SEQUENCE [LARGE SCALE GENOMIC DNA]</scope>
    <source>
        <strain evidence="3 4">5503</strain>
    </source>
</reference>
<dbReference type="Gene3D" id="3.40.50.2000">
    <property type="entry name" value="Glycogen Phosphorylase B"/>
    <property type="match status" value="2"/>
</dbReference>
<dbReference type="AlphaFoldDB" id="A0A099GEB5"/>
<dbReference type="Proteomes" id="UP000029858">
    <property type="component" value="Unassembled WGS sequence"/>
</dbReference>
<protein>
    <submittedName>
        <fullName evidence="3">Glycosyl transferase family 1</fullName>
    </submittedName>
</protein>
<evidence type="ECO:0000259" key="2">
    <source>
        <dbReference type="Pfam" id="PF13439"/>
    </source>
</evidence>
<keyword evidence="3" id="KW-0808">Transferase</keyword>
<dbReference type="PANTHER" id="PTHR45947:SF15">
    <property type="entry name" value="TEICHURONIC ACID BIOSYNTHESIS GLYCOSYLTRANSFERASE TUAC-RELATED"/>
    <property type="match status" value="1"/>
</dbReference>
<dbReference type="Pfam" id="PF13439">
    <property type="entry name" value="Glyco_transf_4"/>
    <property type="match status" value="1"/>
</dbReference>
<organism evidence="3 4">
    <name type="scientific">Paracoccus sanguinis</name>
    <dbReference type="NCBI Taxonomy" id="1545044"/>
    <lineage>
        <taxon>Bacteria</taxon>
        <taxon>Pseudomonadati</taxon>
        <taxon>Pseudomonadota</taxon>
        <taxon>Alphaproteobacteria</taxon>
        <taxon>Rhodobacterales</taxon>
        <taxon>Paracoccaceae</taxon>
        <taxon>Paracoccus</taxon>
    </lineage>
</organism>
<reference evidence="3 4" key="2">
    <citation type="submission" date="2014-10" db="EMBL/GenBank/DDBJ databases">
        <title>Paracoccus sanguinis sp. nov., isolated from clinical specimens of New York State patients.</title>
        <authorList>
            <person name="Mingle L.A."/>
            <person name="Cole J.A."/>
            <person name="Lapierre P."/>
            <person name="Musser K.A."/>
        </authorList>
    </citation>
    <scope>NUCLEOTIDE SEQUENCE [LARGE SCALE GENOMIC DNA]</scope>
    <source>
        <strain evidence="3 4">5503</strain>
    </source>
</reference>
<dbReference type="Pfam" id="PF00534">
    <property type="entry name" value="Glycos_transf_1"/>
    <property type="match status" value="1"/>
</dbReference>
<dbReference type="PANTHER" id="PTHR45947">
    <property type="entry name" value="SULFOQUINOVOSYL TRANSFERASE SQD2"/>
    <property type="match status" value="1"/>
</dbReference>
<name>A0A099GEB5_9RHOB</name>
<sequence>MKSSTRIAYLTGEYPTVSHTFILREVLALRALGCDVLTCSVRRTNADQHRGPDEQEAARTTFHVLDAVRSPALLGALVWSLARPRRLARALGLAVATRPAGLKATVRQIAYMLEAMVLGRHLTREGVGHLHNHFAMSSSSVAMFAAELTGIPYSFTLHGPADFLDTGRWRLDEKIARARFIACISQFCRSQGMLFSDPAHWPRLHIVHCGVDPTRYQQASDDIRSAGRSVLFIGRLAAAKGVPVLLEAFAVLHATHPDARLTLVGDGPERAALEARTRALGLTGAVRFTGYLSQDEVAEELSQADLFALPSFAEGVPVVLMEAMASGLPVLATRIAGIPELVEDGLSGRIVAPGDADAFAAAMIDLLADPARAREMGRSGRAKVAAEFDVAIEVGKLACLLDPENVTADRAVRHPTAS</sequence>
<evidence type="ECO:0000313" key="4">
    <source>
        <dbReference type="Proteomes" id="UP000029858"/>
    </source>
</evidence>
<dbReference type="SUPFAM" id="SSF53756">
    <property type="entry name" value="UDP-Glycosyltransferase/glycogen phosphorylase"/>
    <property type="match status" value="1"/>
</dbReference>
<dbReference type="InterPro" id="IPR050194">
    <property type="entry name" value="Glycosyltransferase_grp1"/>
</dbReference>
<accession>A0A099GEB5</accession>
<feature type="domain" description="Glycosyltransferase subfamily 4-like N-terminal" evidence="2">
    <location>
        <begin position="92"/>
        <end position="215"/>
    </location>
</feature>
<dbReference type="GO" id="GO:0016757">
    <property type="term" value="F:glycosyltransferase activity"/>
    <property type="evidence" value="ECO:0007669"/>
    <property type="project" value="InterPro"/>
</dbReference>
<feature type="domain" description="Glycosyl transferase family 1" evidence="1">
    <location>
        <begin position="227"/>
        <end position="382"/>
    </location>
</feature>
<dbReference type="EMBL" id="JRKQ01000073">
    <property type="protein sequence ID" value="KGJ21190.1"/>
    <property type="molecule type" value="Genomic_DNA"/>
</dbReference>
<evidence type="ECO:0000259" key="1">
    <source>
        <dbReference type="Pfam" id="PF00534"/>
    </source>
</evidence>
<proteinExistence type="predicted"/>
<dbReference type="InterPro" id="IPR028098">
    <property type="entry name" value="Glyco_trans_4-like_N"/>
</dbReference>